<feature type="domain" description="RNase H type-1" evidence="13">
    <location>
        <begin position="50"/>
        <end position="210"/>
    </location>
</feature>
<evidence type="ECO:0000256" key="5">
    <source>
        <dbReference type="ARBA" id="ARBA00017721"/>
    </source>
</evidence>
<keyword evidence="15" id="KW-1185">Reference proteome</keyword>
<keyword evidence="6 11" id="KW-0540">Nuclease</keyword>
<dbReference type="GO" id="GO:0046872">
    <property type="term" value="F:metal ion binding"/>
    <property type="evidence" value="ECO:0007669"/>
    <property type="project" value="UniProtKB-KW"/>
</dbReference>
<name>A0A7D4BCT4_9BACT</name>
<evidence type="ECO:0000256" key="11">
    <source>
        <dbReference type="PIRNR" id="PIRNR037839"/>
    </source>
</evidence>
<dbReference type="Gene3D" id="3.40.970.10">
    <property type="entry name" value="Ribonuclease H1, N-terminal domain"/>
    <property type="match status" value="1"/>
</dbReference>
<evidence type="ECO:0000313" key="15">
    <source>
        <dbReference type="Proteomes" id="UP000500961"/>
    </source>
</evidence>
<dbReference type="FunFam" id="3.40.970.10:FF:000002">
    <property type="entry name" value="Ribonuclease H"/>
    <property type="match status" value="1"/>
</dbReference>
<evidence type="ECO:0000256" key="10">
    <source>
        <dbReference type="ARBA" id="ARBA00022842"/>
    </source>
</evidence>
<dbReference type="SUPFAM" id="SSF55658">
    <property type="entry name" value="L9 N-domain-like"/>
    <property type="match status" value="1"/>
</dbReference>
<dbReference type="Pfam" id="PF01693">
    <property type="entry name" value="Cauli_VI"/>
    <property type="match status" value="1"/>
</dbReference>
<comment type="subcellular location">
    <subcellularLocation>
        <location evidence="11">Cytoplasm</location>
    </subcellularLocation>
</comment>
<feature type="binding site" evidence="12">
    <location>
        <position position="146"/>
    </location>
    <ligand>
        <name>Mg(2+)</name>
        <dbReference type="ChEBI" id="CHEBI:18420"/>
        <label>2</label>
    </ligand>
</feature>
<dbReference type="InterPro" id="IPR037056">
    <property type="entry name" value="RNase_H1_N_sf"/>
</dbReference>
<keyword evidence="10 11" id="KW-0460">Magnesium</keyword>
<evidence type="ECO:0000256" key="6">
    <source>
        <dbReference type="ARBA" id="ARBA00022722"/>
    </source>
</evidence>
<sequence>MAKKNTHYVVWDGLKPGIYNSWEECQLQIKGYPNAKFKGFPNLISAKRAFEMGYEAYKNLSAEQGALLNTTENTPKPIYPSLAVDAAWNTATLEMEYQGVDCKTGKQIFHQGPFPDATNNIGEFLAIVHGLAYLKKIGSDIPIYTDSMTAISWVRAKQARTKLQPTNKNQKLFELIQRAENWLKENTWKNPLLKWETKYWGEIPADFGRK</sequence>
<dbReference type="KEGG" id="ttz:FHG85_00660"/>
<feature type="binding site" evidence="12">
    <location>
        <position position="206"/>
    </location>
    <ligand>
        <name>Mg(2+)</name>
        <dbReference type="ChEBI" id="CHEBI:18420"/>
        <label>1</label>
    </ligand>
</feature>
<keyword evidence="12" id="KW-0464">Manganese</keyword>
<dbReference type="InterPro" id="IPR011320">
    <property type="entry name" value="RNase_H1_N"/>
</dbReference>
<dbReference type="EMBL" id="CP041345">
    <property type="protein sequence ID" value="QKG78838.1"/>
    <property type="molecule type" value="Genomic_DNA"/>
</dbReference>
<dbReference type="InterPro" id="IPR012337">
    <property type="entry name" value="RNaseH-like_sf"/>
</dbReference>
<keyword evidence="8 11" id="KW-0255">Endonuclease</keyword>
<feature type="binding site" evidence="12">
    <location>
        <position position="85"/>
    </location>
    <ligand>
        <name>Mg(2+)</name>
        <dbReference type="ChEBI" id="CHEBI:18420"/>
        <label>1</label>
    </ligand>
</feature>
<reference evidence="14 15" key="1">
    <citation type="submission" date="2019-07" db="EMBL/GenBank/DDBJ databases">
        <title>Thalassofilum flectens gen. nov., sp. nov., a novel moderate thermophilic anaerobe from a shallow sea hot spring in Kunashir Island (Russia), representing a new family in the order Bacteroidales, and proposal of Thalassofilacea fam. nov.</title>
        <authorList>
            <person name="Kochetkova T.V."/>
            <person name="Podosokorskaya O.A."/>
            <person name="Novikov A."/>
            <person name="Elcheninov A.G."/>
            <person name="Toshchakov S.V."/>
            <person name="Kublanov I.V."/>
        </authorList>
    </citation>
    <scope>NUCLEOTIDE SEQUENCE [LARGE SCALE GENOMIC DNA]</scope>
    <source>
        <strain evidence="14 15">38-H</strain>
    </source>
</reference>
<comment type="function">
    <text evidence="2 11">Endonuclease that specifically degrades the RNA of RNA-DNA hybrids.</text>
</comment>
<comment type="catalytic activity">
    <reaction evidence="11">
        <text>Endonucleolytic cleavage to 5'-phosphomonoester.</text>
        <dbReference type="EC" id="3.1.26.4"/>
    </reaction>
</comment>
<feature type="binding site" evidence="12">
    <location>
        <position position="123"/>
    </location>
    <ligand>
        <name>Mg(2+)</name>
        <dbReference type="ChEBI" id="CHEBI:18420"/>
        <label>2</label>
    </ligand>
</feature>
<dbReference type="PROSITE" id="PS50879">
    <property type="entry name" value="RNASE_H_1"/>
    <property type="match status" value="1"/>
</dbReference>
<comment type="cofactor">
    <cofactor evidence="12">
        <name>Mn(2+)</name>
        <dbReference type="ChEBI" id="CHEBI:29035"/>
    </cofactor>
    <cofactor evidence="12">
        <name>Mg(2+)</name>
        <dbReference type="ChEBI" id="CHEBI:18420"/>
    </cofactor>
    <text evidence="12">Binds 2 metal ions per subunit. Manganese or magnesium.</text>
</comment>
<dbReference type="GO" id="GO:0004523">
    <property type="term" value="F:RNA-DNA hybrid ribonuclease activity"/>
    <property type="evidence" value="ECO:0007669"/>
    <property type="project" value="UniProtKB-UniRule"/>
</dbReference>
<dbReference type="PIRSF" id="PIRSF037839">
    <property type="entry name" value="Ribonuclease_H"/>
    <property type="match status" value="1"/>
</dbReference>
<dbReference type="InterPro" id="IPR036397">
    <property type="entry name" value="RNaseH_sf"/>
</dbReference>
<dbReference type="Pfam" id="PF00075">
    <property type="entry name" value="RNase_H"/>
    <property type="match status" value="1"/>
</dbReference>
<comment type="cofactor">
    <cofactor evidence="1">
        <name>Mg(2+)</name>
        <dbReference type="ChEBI" id="CHEBI:18420"/>
    </cofactor>
</comment>
<evidence type="ECO:0000313" key="14">
    <source>
        <dbReference type="EMBL" id="QKG78838.1"/>
    </source>
</evidence>
<dbReference type="EC" id="3.1.26.4" evidence="4 11"/>
<evidence type="ECO:0000256" key="1">
    <source>
        <dbReference type="ARBA" id="ARBA00001946"/>
    </source>
</evidence>
<protein>
    <recommendedName>
        <fullName evidence="5 11">Ribonuclease H</fullName>
        <ecNumber evidence="4 11">3.1.26.4</ecNumber>
    </recommendedName>
</protein>
<evidence type="ECO:0000256" key="9">
    <source>
        <dbReference type="ARBA" id="ARBA00022801"/>
    </source>
</evidence>
<dbReference type="RefSeq" id="WP_173072353.1">
    <property type="nucleotide sequence ID" value="NZ_CP041345.1"/>
</dbReference>
<dbReference type="Proteomes" id="UP000500961">
    <property type="component" value="Chromosome"/>
</dbReference>
<dbReference type="InterPro" id="IPR009027">
    <property type="entry name" value="Ribosomal_bL9/RNase_H1_N"/>
</dbReference>
<dbReference type="Gene3D" id="3.30.420.10">
    <property type="entry name" value="Ribonuclease H-like superfamily/Ribonuclease H"/>
    <property type="match status" value="1"/>
</dbReference>
<dbReference type="InterPro" id="IPR017290">
    <property type="entry name" value="RNase_H_bac"/>
</dbReference>
<keyword evidence="7 11" id="KW-0479">Metal-binding</keyword>
<evidence type="ECO:0000256" key="3">
    <source>
        <dbReference type="ARBA" id="ARBA00005300"/>
    </source>
</evidence>
<dbReference type="GO" id="GO:0005737">
    <property type="term" value="C:cytoplasm"/>
    <property type="evidence" value="ECO:0007669"/>
    <property type="project" value="UniProtKB-SubCell"/>
</dbReference>
<evidence type="ECO:0000256" key="8">
    <source>
        <dbReference type="ARBA" id="ARBA00022759"/>
    </source>
</evidence>
<comment type="similarity">
    <text evidence="3 11">Belongs to the RNase H family.</text>
</comment>
<evidence type="ECO:0000256" key="7">
    <source>
        <dbReference type="ARBA" id="ARBA00022723"/>
    </source>
</evidence>
<gene>
    <name evidence="14" type="ORF">FHG85_00660</name>
</gene>
<keyword evidence="9 11" id="KW-0378">Hydrolase</keyword>
<evidence type="ECO:0000256" key="2">
    <source>
        <dbReference type="ARBA" id="ARBA00004065"/>
    </source>
</evidence>
<dbReference type="SUPFAM" id="SSF53098">
    <property type="entry name" value="Ribonuclease H-like"/>
    <property type="match status" value="1"/>
</dbReference>
<keyword evidence="11" id="KW-0963">Cytoplasm</keyword>
<evidence type="ECO:0000259" key="13">
    <source>
        <dbReference type="PROSITE" id="PS50879"/>
    </source>
</evidence>
<dbReference type="GO" id="GO:0003676">
    <property type="term" value="F:nucleic acid binding"/>
    <property type="evidence" value="ECO:0007669"/>
    <property type="project" value="UniProtKB-UniRule"/>
</dbReference>
<evidence type="ECO:0000256" key="4">
    <source>
        <dbReference type="ARBA" id="ARBA00012180"/>
    </source>
</evidence>
<accession>A0A7D4BCT4</accession>
<proteinExistence type="inferred from homology"/>
<organism evidence="14 15">
    <name type="scientific">Tenuifilum thalassicum</name>
    <dbReference type="NCBI Taxonomy" id="2590900"/>
    <lineage>
        <taxon>Bacteria</taxon>
        <taxon>Pseudomonadati</taxon>
        <taxon>Bacteroidota</taxon>
        <taxon>Bacteroidia</taxon>
        <taxon>Bacteroidales</taxon>
        <taxon>Tenuifilaceae</taxon>
        <taxon>Tenuifilum</taxon>
    </lineage>
</organism>
<evidence type="ECO:0000256" key="12">
    <source>
        <dbReference type="PIRSR" id="PIRSR037839-1"/>
    </source>
</evidence>
<dbReference type="InterPro" id="IPR002156">
    <property type="entry name" value="RNaseH_domain"/>
</dbReference>
<dbReference type="AlphaFoldDB" id="A0A7D4BCT4"/>